<name>A0ABW5P1G8_9DEIO</name>
<accession>A0ABW5P1G8</accession>
<evidence type="ECO:0000256" key="2">
    <source>
        <dbReference type="SAM" id="MobiDB-lite"/>
    </source>
</evidence>
<gene>
    <name evidence="4" type="ORF">ACFSR9_06660</name>
</gene>
<keyword evidence="5" id="KW-1185">Reference proteome</keyword>
<organism evidence="4 5">
    <name type="scientific">Deinococcus taklimakanensis</name>
    <dbReference type="NCBI Taxonomy" id="536443"/>
    <lineage>
        <taxon>Bacteria</taxon>
        <taxon>Thermotogati</taxon>
        <taxon>Deinococcota</taxon>
        <taxon>Deinococci</taxon>
        <taxon>Deinococcales</taxon>
        <taxon>Deinococcaceae</taxon>
        <taxon>Deinococcus</taxon>
    </lineage>
</organism>
<dbReference type="InterPro" id="IPR010095">
    <property type="entry name" value="Cas12f1-like_TNB"/>
</dbReference>
<keyword evidence="4" id="KW-0378">Hydrolase</keyword>
<dbReference type="PANTHER" id="PTHR30405">
    <property type="entry name" value="TRANSPOSASE"/>
    <property type="match status" value="1"/>
</dbReference>
<evidence type="ECO:0000259" key="3">
    <source>
        <dbReference type="Pfam" id="PF07282"/>
    </source>
</evidence>
<dbReference type="PANTHER" id="PTHR30405:SF11">
    <property type="entry name" value="RNA-GUIDED DNA ENDONUCLEASE RV2885C-RELATED"/>
    <property type="match status" value="1"/>
</dbReference>
<feature type="domain" description="Cas12f1-like TNB" evidence="3">
    <location>
        <begin position="296"/>
        <end position="362"/>
    </location>
</feature>
<dbReference type="Pfam" id="PF07282">
    <property type="entry name" value="Cas12f1-like_TNB"/>
    <property type="match status" value="1"/>
</dbReference>
<dbReference type="RefSeq" id="WP_386844242.1">
    <property type="nucleotide sequence ID" value="NZ_JBHUMK010000026.1"/>
</dbReference>
<feature type="region of interest" description="Disordered" evidence="2">
    <location>
        <begin position="372"/>
        <end position="391"/>
    </location>
</feature>
<evidence type="ECO:0000256" key="1">
    <source>
        <dbReference type="ARBA" id="ARBA00023125"/>
    </source>
</evidence>
<proteinExistence type="predicted"/>
<dbReference type="Proteomes" id="UP001597475">
    <property type="component" value="Unassembled WGS sequence"/>
</dbReference>
<keyword evidence="4" id="KW-0540">Nuclease</keyword>
<protein>
    <submittedName>
        <fullName evidence="4">RNA-guided endonuclease InsQ/TnpB family protein</fullName>
    </submittedName>
</protein>
<keyword evidence="4" id="KW-0255">Endonuclease</keyword>
<keyword evidence="1" id="KW-0238">DNA-binding</keyword>
<evidence type="ECO:0000313" key="5">
    <source>
        <dbReference type="Proteomes" id="UP001597475"/>
    </source>
</evidence>
<sequence length="414" mass="46370">MHRAETIILKLTAPSANKRAWLSQTSQAFRDGVGMVLGVAESEQTSSRAKLHNACYTANREETGLPSDYARMVVNAGVALARSYWGLRKKKRRASFPKVGKSQGIGLGVHAYAVLKRGERFFLRASTGKRGQYKWLPLSVPVHLASKLEFVHGDAKLFQRGQDWFAMLPLRLPHTPAVRDGEPTVLGVDLGVVKLMTVETPDGCKIWNGLPVRHRREHFASLRRRYQRHRRTDRIKAQSGKERRWMHDLNHKLASELVDMARFYPNAVIVFEQLDGIRDRVRGGKKFNRMMSSWTFRDLTDKVKYKAEAAGVDVVFVDPRKTSQTCCRCGHATRSNRTKQALFRCVNCGWSGNADRNAATNIAAAGLRTLQQGPTDTARSEESEQASSSLTTLDGVKVCETQVLHTDSNLVSPA</sequence>
<evidence type="ECO:0000313" key="4">
    <source>
        <dbReference type="EMBL" id="MFD2609122.1"/>
    </source>
</evidence>
<dbReference type="InterPro" id="IPR051399">
    <property type="entry name" value="RNA-guided_DNA_endo/Transpos"/>
</dbReference>
<dbReference type="NCBIfam" id="TIGR01766">
    <property type="entry name" value="IS200/IS605 family accessory protein TnpB-like domain"/>
    <property type="match status" value="1"/>
</dbReference>
<dbReference type="GO" id="GO:0004519">
    <property type="term" value="F:endonuclease activity"/>
    <property type="evidence" value="ECO:0007669"/>
    <property type="project" value="UniProtKB-KW"/>
</dbReference>
<comment type="caution">
    <text evidence="4">The sequence shown here is derived from an EMBL/GenBank/DDBJ whole genome shotgun (WGS) entry which is preliminary data.</text>
</comment>
<reference evidence="5" key="1">
    <citation type="journal article" date="2019" name="Int. J. Syst. Evol. Microbiol.">
        <title>The Global Catalogue of Microorganisms (GCM) 10K type strain sequencing project: providing services to taxonomists for standard genome sequencing and annotation.</title>
        <authorList>
            <consortium name="The Broad Institute Genomics Platform"/>
            <consortium name="The Broad Institute Genome Sequencing Center for Infectious Disease"/>
            <person name="Wu L."/>
            <person name="Ma J."/>
        </authorList>
    </citation>
    <scope>NUCLEOTIDE SEQUENCE [LARGE SCALE GENOMIC DNA]</scope>
    <source>
        <strain evidence="5">KCTC 33842</strain>
    </source>
</reference>
<dbReference type="EMBL" id="JBHUMK010000026">
    <property type="protein sequence ID" value="MFD2609122.1"/>
    <property type="molecule type" value="Genomic_DNA"/>
</dbReference>
<dbReference type="NCBIfam" id="NF040570">
    <property type="entry name" value="guided_TnpB"/>
    <property type="match status" value="1"/>
</dbReference>